<name>A0ABN4Y5N5_NEIMU</name>
<keyword evidence="3" id="KW-1185">Reference proteome</keyword>
<gene>
    <name evidence="2" type="ORF">A6J88_10885</name>
</gene>
<accession>A0ABN4Y5N5</accession>
<dbReference type="RefSeq" id="WP_080614242.1">
    <property type="nucleotide sequence ID" value="NZ_CP020452.2"/>
</dbReference>
<organism evidence="2 3">
    <name type="scientific">Neisseria mucosa</name>
    <dbReference type="NCBI Taxonomy" id="488"/>
    <lineage>
        <taxon>Bacteria</taxon>
        <taxon>Pseudomonadati</taxon>
        <taxon>Pseudomonadota</taxon>
        <taxon>Betaproteobacteria</taxon>
        <taxon>Neisseriales</taxon>
        <taxon>Neisseriaceae</taxon>
        <taxon>Neisseria</taxon>
    </lineage>
</organism>
<feature type="transmembrane region" description="Helical" evidence="1">
    <location>
        <begin position="37"/>
        <end position="58"/>
    </location>
</feature>
<keyword evidence="1" id="KW-0472">Membrane</keyword>
<protein>
    <recommendedName>
        <fullName evidence="4">DUF3304 domain-containing protein</fullName>
    </recommendedName>
</protein>
<keyword evidence="1" id="KW-1133">Transmembrane helix</keyword>
<reference evidence="3" key="1">
    <citation type="submission" date="2017-03" db="EMBL/GenBank/DDBJ databases">
        <title>FDA dAtabase for Regulatory Grade micrObial Sequences (FDA-ARGOS): Supporting development and validation of Infectious Disease Dx tests.</title>
        <authorList>
            <person name="Campos J."/>
            <person name="Goldberg B."/>
            <person name="Tallon L."/>
            <person name="Sadzewicz L."/>
            <person name="Sengamalay N."/>
            <person name="Ott S."/>
            <person name="Godinez A."/>
            <person name="Nagaraj S."/>
            <person name="Vyas G."/>
            <person name="Aluvathingal J."/>
            <person name="Nadendla S."/>
            <person name="Geyer C."/>
            <person name="Nandy P."/>
            <person name="Hobson J."/>
            <person name="Sichtig H."/>
        </authorList>
    </citation>
    <scope>NUCLEOTIDE SEQUENCE [LARGE SCALE GENOMIC DNA]</scope>
    <source>
        <strain evidence="3">FDAARGOS_260</strain>
    </source>
</reference>
<evidence type="ECO:0000313" key="3">
    <source>
        <dbReference type="Proteomes" id="UP000191272"/>
    </source>
</evidence>
<dbReference type="EMBL" id="CP020452">
    <property type="protein sequence ID" value="ARC51638.1"/>
    <property type="molecule type" value="Genomic_DNA"/>
</dbReference>
<proteinExistence type="predicted"/>
<keyword evidence="1" id="KW-0812">Transmembrane</keyword>
<dbReference type="Proteomes" id="UP000191272">
    <property type="component" value="Chromosome"/>
</dbReference>
<evidence type="ECO:0000256" key="1">
    <source>
        <dbReference type="SAM" id="Phobius"/>
    </source>
</evidence>
<evidence type="ECO:0000313" key="2">
    <source>
        <dbReference type="EMBL" id="ARC51638.1"/>
    </source>
</evidence>
<feature type="transmembrane region" description="Helical" evidence="1">
    <location>
        <begin position="6"/>
        <end position="25"/>
    </location>
</feature>
<evidence type="ECO:0008006" key="4">
    <source>
        <dbReference type="Google" id="ProtNLM"/>
    </source>
</evidence>
<sequence>MDIFLFAFALFHLYIPTLFVLIIMMNLPKFARIRKKLGISLAALFAGGLLFFTPVFFFEGLAAALAGPNGGTVWDEGYRELGNMFKSNPPRPQGRTDGVDVAMDTVNFYADRGIRYALYDISGAPDPSIEADHPLDLAGYHPVGGGIVRSLYGGGSRECCLNLPKNSKEGRYMLKWEEVGESKEKLYSQELTLPAYDSPDNVFIVFLEGHKAELVVGGGYPGEPGWMGSVKGGTLGACLRAHDRAHCYKNLPHYDNDEDNFAEWTRHDCRHILSGHPEKAISFAFTKQECLDWERDCLAGISDKQISNKEMCKIDWLSPIFGE</sequence>